<comment type="caution">
    <text evidence="1">The sequence shown here is derived from an EMBL/GenBank/DDBJ whole genome shotgun (WGS) entry which is preliminary data.</text>
</comment>
<accession>A0A9X1FVV7</accession>
<gene>
    <name evidence="1" type="ORF">KX928_09595</name>
</gene>
<reference evidence="1" key="1">
    <citation type="submission" date="2021-07" db="EMBL/GenBank/DDBJ databases">
        <title>Roseobacter insulae sp. nov., isolated from a tidal flat.</title>
        <authorList>
            <person name="Park S."/>
            <person name="Yoon J.-H."/>
        </authorList>
    </citation>
    <scope>NUCLEOTIDE SEQUENCE</scope>
    <source>
        <strain evidence="1">YSTF-M11</strain>
    </source>
</reference>
<dbReference type="EMBL" id="JAHXDN010000002">
    <property type="protein sequence ID" value="MBW4708040.1"/>
    <property type="molecule type" value="Genomic_DNA"/>
</dbReference>
<keyword evidence="2" id="KW-1185">Reference proteome</keyword>
<dbReference type="RefSeq" id="WP_219501444.1">
    <property type="nucleotide sequence ID" value="NZ_JAHXDN010000002.1"/>
</dbReference>
<organism evidence="1 2">
    <name type="scientific">Roseobacter insulae</name>
    <dbReference type="NCBI Taxonomy" id="2859783"/>
    <lineage>
        <taxon>Bacteria</taxon>
        <taxon>Pseudomonadati</taxon>
        <taxon>Pseudomonadota</taxon>
        <taxon>Alphaproteobacteria</taxon>
        <taxon>Rhodobacterales</taxon>
        <taxon>Roseobacteraceae</taxon>
        <taxon>Roseobacter</taxon>
    </lineage>
</organism>
<name>A0A9X1FVV7_9RHOB</name>
<dbReference type="Pfam" id="PF21843">
    <property type="entry name" value="DUF6902"/>
    <property type="match status" value="1"/>
</dbReference>
<evidence type="ECO:0000313" key="1">
    <source>
        <dbReference type="EMBL" id="MBW4708040.1"/>
    </source>
</evidence>
<dbReference type="Proteomes" id="UP001138661">
    <property type="component" value="Unassembled WGS sequence"/>
</dbReference>
<sequence length="349" mass="38936">MSNVVSLGLPRRPGLAERQSLLLENFACNRRSPDDVFWLKENAEILNILATSGARLTEKALAPYARVYEGLEERLRFFPQYYRFLLSICLDLEDLGMAGGKGAELCRWAADMGLVEAELSDLQRAEAHRLLARREVGTPSADLHQRLRTFINRSDTFALPNKKVAYELTHIVFYLSDYGKLDPELDDAAIVSLEFAGLLSYLDQDIDLLAEICVAMRFAGQQPSAIWEDWIAQEMGGFVLNGSGDGRSDCYHEYLVASWWAQFADRPGFPGVPEAGGLQICRHTGRKGPLRAMSEYMFHLGPARSADWSQMRRGMTDAVGADGVEILTGAEQSSDKFSAFFEGFSRADI</sequence>
<proteinExistence type="predicted"/>
<dbReference type="AlphaFoldDB" id="A0A9X1FVV7"/>
<protein>
    <submittedName>
        <fullName evidence="1">Uncharacterized protein</fullName>
    </submittedName>
</protein>
<evidence type="ECO:0000313" key="2">
    <source>
        <dbReference type="Proteomes" id="UP001138661"/>
    </source>
</evidence>
<dbReference type="InterPro" id="IPR054197">
    <property type="entry name" value="DUF6902"/>
</dbReference>